<evidence type="ECO:0000256" key="3">
    <source>
        <dbReference type="ARBA" id="ARBA00022989"/>
    </source>
</evidence>
<evidence type="ECO:0000256" key="5">
    <source>
        <dbReference type="SAM" id="Phobius"/>
    </source>
</evidence>
<accession>A0ABQ2P340</accession>
<evidence type="ECO:0000313" key="7">
    <source>
        <dbReference type="EMBL" id="GGP16939.1"/>
    </source>
</evidence>
<feature type="transmembrane region" description="Helical" evidence="5">
    <location>
        <begin position="205"/>
        <end position="229"/>
    </location>
</feature>
<evidence type="ECO:0000313" key="8">
    <source>
        <dbReference type="Proteomes" id="UP000641206"/>
    </source>
</evidence>
<feature type="transmembrane region" description="Helical" evidence="5">
    <location>
        <begin position="292"/>
        <end position="313"/>
    </location>
</feature>
<protein>
    <recommendedName>
        <fullName evidence="6">ABC-2 type transporter transmembrane domain-containing protein</fullName>
    </recommendedName>
</protein>
<keyword evidence="8" id="KW-1185">Reference proteome</keyword>
<gene>
    <name evidence="7" type="ORF">GCM10011346_50900</name>
</gene>
<dbReference type="Proteomes" id="UP000641206">
    <property type="component" value="Unassembled WGS sequence"/>
</dbReference>
<sequence length="323" mass="35198">MLSLIKNKFLRIPEKLHILIIAVIVMPLFIGAAIFFSGHFMTSYKIAFITDQAVSIPENEAMRINKMNEAPTASSLAMGEYNAFVETNKNGEFTVTTLNDESDKKAIQTFFETGKLPEINKTEQRGTGTNILGFVLVVALMQGVALTTFYPDDRNNATFKRILTSPAESKQYLAAQGIFTFIGLYVPTFTAIAITKIIFGAEIGFGLGTLAILLVILTSLATAFSLFMASIMNRNISLATSGISIVTCIMAGCFFSFTGDSEVLDVISNILPQKAFMAMSQTVENGASFQEFAGALSYIFLWIIVLGVAGNVVTKRKIKKGVY</sequence>
<feature type="transmembrane region" description="Helical" evidence="5">
    <location>
        <begin position="236"/>
        <end position="257"/>
    </location>
</feature>
<reference evidence="8" key="1">
    <citation type="journal article" date="2019" name="Int. J. Syst. Evol. Microbiol.">
        <title>The Global Catalogue of Microorganisms (GCM) 10K type strain sequencing project: providing services to taxonomists for standard genome sequencing and annotation.</title>
        <authorList>
            <consortium name="The Broad Institute Genomics Platform"/>
            <consortium name="The Broad Institute Genome Sequencing Center for Infectious Disease"/>
            <person name="Wu L."/>
            <person name="Ma J."/>
        </authorList>
    </citation>
    <scope>NUCLEOTIDE SEQUENCE [LARGE SCALE GENOMIC DNA]</scope>
    <source>
        <strain evidence="8">CGMCC 1.7693</strain>
    </source>
</reference>
<keyword evidence="3 5" id="KW-1133">Transmembrane helix</keyword>
<evidence type="ECO:0000259" key="6">
    <source>
        <dbReference type="Pfam" id="PF12698"/>
    </source>
</evidence>
<name>A0ABQ2P340_9BACI</name>
<feature type="domain" description="ABC-2 type transporter transmembrane" evidence="6">
    <location>
        <begin position="71"/>
        <end position="309"/>
    </location>
</feature>
<evidence type="ECO:0000256" key="2">
    <source>
        <dbReference type="ARBA" id="ARBA00022692"/>
    </source>
</evidence>
<dbReference type="EMBL" id="BMLW01000023">
    <property type="protein sequence ID" value="GGP16939.1"/>
    <property type="molecule type" value="Genomic_DNA"/>
</dbReference>
<comment type="subcellular location">
    <subcellularLocation>
        <location evidence="1">Membrane</location>
        <topology evidence="1">Multi-pass membrane protein</topology>
    </subcellularLocation>
</comment>
<comment type="caution">
    <text evidence="7">The sequence shown here is derived from an EMBL/GenBank/DDBJ whole genome shotgun (WGS) entry which is preliminary data.</text>
</comment>
<dbReference type="RefSeq" id="WP_188738460.1">
    <property type="nucleotide sequence ID" value="NZ_BMLW01000023.1"/>
</dbReference>
<keyword evidence="2 5" id="KW-0812">Transmembrane</keyword>
<organism evidence="7 8">
    <name type="scientific">Oceanobacillus neutriphilus</name>
    <dbReference type="NCBI Taxonomy" id="531815"/>
    <lineage>
        <taxon>Bacteria</taxon>
        <taxon>Bacillati</taxon>
        <taxon>Bacillota</taxon>
        <taxon>Bacilli</taxon>
        <taxon>Bacillales</taxon>
        <taxon>Bacillaceae</taxon>
        <taxon>Oceanobacillus</taxon>
    </lineage>
</organism>
<dbReference type="Pfam" id="PF12698">
    <property type="entry name" value="ABC2_membrane_3"/>
    <property type="match status" value="1"/>
</dbReference>
<keyword evidence="4 5" id="KW-0472">Membrane</keyword>
<feature type="transmembrane region" description="Helical" evidence="5">
    <location>
        <begin position="172"/>
        <end position="199"/>
    </location>
</feature>
<feature type="transmembrane region" description="Helical" evidence="5">
    <location>
        <begin position="16"/>
        <end position="36"/>
    </location>
</feature>
<feature type="transmembrane region" description="Helical" evidence="5">
    <location>
        <begin position="131"/>
        <end position="151"/>
    </location>
</feature>
<evidence type="ECO:0000256" key="4">
    <source>
        <dbReference type="ARBA" id="ARBA00023136"/>
    </source>
</evidence>
<dbReference type="InterPro" id="IPR013525">
    <property type="entry name" value="ABC2_TM"/>
</dbReference>
<evidence type="ECO:0000256" key="1">
    <source>
        <dbReference type="ARBA" id="ARBA00004141"/>
    </source>
</evidence>
<proteinExistence type="predicted"/>